<dbReference type="InterPro" id="IPR037177">
    <property type="entry name" value="DLC_sf"/>
</dbReference>
<name>A0AA86RLJ7_9FABA</name>
<dbReference type="SUPFAM" id="SSF54648">
    <property type="entry name" value="DLC"/>
    <property type="match status" value="1"/>
</dbReference>
<accession>A0AA86RLJ7</accession>
<dbReference type="AlphaFoldDB" id="A0AA86RLJ7"/>
<gene>
    <name evidence="1" type="ORF">AYBTSS11_LOCUS648</name>
</gene>
<dbReference type="Gramene" id="rna-AYBTSS11_LOCUS648">
    <property type="protein sequence ID" value="CAJ1801361.1"/>
    <property type="gene ID" value="gene-AYBTSS11_LOCUS648"/>
</dbReference>
<evidence type="ECO:0000313" key="1">
    <source>
        <dbReference type="EMBL" id="CAJ1801361.1"/>
    </source>
</evidence>
<dbReference type="EMBL" id="OY731398">
    <property type="protein sequence ID" value="CAJ1801361.1"/>
    <property type="molecule type" value="Genomic_DNA"/>
</dbReference>
<dbReference type="GO" id="GO:0007017">
    <property type="term" value="P:microtubule-based process"/>
    <property type="evidence" value="ECO:0007669"/>
    <property type="project" value="InterPro"/>
</dbReference>
<protein>
    <submittedName>
        <fullName evidence="1">Uncharacterized protein</fullName>
    </submittedName>
</protein>
<sequence>MVLEMVEGKAVVRETDMSEGMKNCVMELTHQALDAREVSDSPSIAHFITDGKDFRESREETIEVMQKA</sequence>
<dbReference type="GO" id="GO:0030286">
    <property type="term" value="C:dynein complex"/>
    <property type="evidence" value="ECO:0007669"/>
    <property type="project" value="InterPro"/>
</dbReference>
<evidence type="ECO:0000313" key="2">
    <source>
        <dbReference type="Proteomes" id="UP001189624"/>
    </source>
</evidence>
<reference evidence="1" key="1">
    <citation type="submission" date="2023-10" db="EMBL/GenBank/DDBJ databases">
        <authorList>
            <person name="Domelevo Entfellner J.-B."/>
        </authorList>
    </citation>
    <scope>NUCLEOTIDE SEQUENCE</scope>
</reference>
<organism evidence="1 2">
    <name type="scientific">Sphenostylis stenocarpa</name>
    <dbReference type="NCBI Taxonomy" id="92480"/>
    <lineage>
        <taxon>Eukaryota</taxon>
        <taxon>Viridiplantae</taxon>
        <taxon>Streptophyta</taxon>
        <taxon>Embryophyta</taxon>
        <taxon>Tracheophyta</taxon>
        <taxon>Spermatophyta</taxon>
        <taxon>Magnoliopsida</taxon>
        <taxon>eudicotyledons</taxon>
        <taxon>Gunneridae</taxon>
        <taxon>Pentapetalae</taxon>
        <taxon>rosids</taxon>
        <taxon>fabids</taxon>
        <taxon>Fabales</taxon>
        <taxon>Fabaceae</taxon>
        <taxon>Papilionoideae</taxon>
        <taxon>50 kb inversion clade</taxon>
        <taxon>NPAAA clade</taxon>
        <taxon>indigoferoid/millettioid clade</taxon>
        <taxon>Phaseoleae</taxon>
        <taxon>Sphenostylis</taxon>
    </lineage>
</organism>
<proteinExistence type="predicted"/>
<dbReference type="Proteomes" id="UP001189624">
    <property type="component" value="Chromosome 1"/>
</dbReference>
<keyword evidence="2" id="KW-1185">Reference proteome</keyword>